<proteinExistence type="predicted"/>
<evidence type="ECO:0000313" key="6">
    <source>
        <dbReference type="EMBL" id="KAK6158464.1"/>
    </source>
</evidence>
<dbReference type="Gene3D" id="2.130.10.10">
    <property type="entry name" value="YVTN repeat-like/Quinoprotein amine dehydrogenase"/>
    <property type="match status" value="1"/>
</dbReference>
<dbReference type="Proteomes" id="UP001318860">
    <property type="component" value="Unassembled WGS sequence"/>
</dbReference>
<dbReference type="InterPro" id="IPR048419">
    <property type="entry name" value="Topless_Znf"/>
</dbReference>
<dbReference type="InterPro" id="IPR036322">
    <property type="entry name" value="WD40_repeat_dom_sf"/>
</dbReference>
<dbReference type="InterPro" id="IPR015943">
    <property type="entry name" value="WD40/YVTN_repeat-like_dom_sf"/>
</dbReference>
<feature type="compositionally biased region" description="Polar residues" evidence="4">
    <location>
        <begin position="371"/>
        <end position="382"/>
    </location>
</feature>
<dbReference type="PANTHER" id="PTHR44083:SF5">
    <property type="entry name" value="PROTEIN TOPLESS-RELATED PROTEIN 2"/>
    <property type="match status" value="1"/>
</dbReference>
<dbReference type="PANTHER" id="PTHR44083">
    <property type="entry name" value="TOPLESS-RELATED PROTEIN 1-RELATED"/>
    <property type="match status" value="1"/>
</dbReference>
<evidence type="ECO:0000256" key="2">
    <source>
        <dbReference type="ARBA" id="ARBA00022737"/>
    </source>
</evidence>
<name>A0ABR0XH16_REHGL</name>
<keyword evidence="1 3" id="KW-0853">WD repeat</keyword>
<comment type="caution">
    <text evidence="6">The sequence shown here is derived from an EMBL/GenBank/DDBJ whole genome shotgun (WGS) entry which is preliminary data.</text>
</comment>
<feature type="region of interest" description="Disordered" evidence="4">
    <location>
        <begin position="254"/>
        <end position="293"/>
    </location>
</feature>
<dbReference type="Pfam" id="PF21359">
    <property type="entry name" value="zf_topless"/>
    <property type="match status" value="1"/>
</dbReference>
<evidence type="ECO:0000256" key="1">
    <source>
        <dbReference type="ARBA" id="ARBA00022574"/>
    </source>
</evidence>
<feature type="region of interest" description="Disordered" evidence="4">
    <location>
        <begin position="365"/>
        <end position="387"/>
    </location>
</feature>
<dbReference type="InterPro" id="IPR006594">
    <property type="entry name" value="LisH"/>
</dbReference>
<dbReference type="PROSITE" id="PS50897">
    <property type="entry name" value="CTLH"/>
    <property type="match status" value="1"/>
</dbReference>
<dbReference type="SMART" id="SM00320">
    <property type="entry name" value="WD40"/>
    <property type="match status" value="4"/>
</dbReference>
<evidence type="ECO:0000256" key="4">
    <source>
        <dbReference type="SAM" id="MobiDB-lite"/>
    </source>
</evidence>
<dbReference type="SMART" id="SM00668">
    <property type="entry name" value="CTLH"/>
    <property type="match status" value="1"/>
</dbReference>
<feature type="domain" description="CTLH" evidence="5">
    <location>
        <begin position="54"/>
        <end position="112"/>
    </location>
</feature>
<dbReference type="EMBL" id="JABTTQ020000004">
    <property type="protein sequence ID" value="KAK6158464.1"/>
    <property type="molecule type" value="Genomic_DNA"/>
</dbReference>
<feature type="compositionally biased region" description="Pro residues" evidence="4">
    <location>
        <begin position="264"/>
        <end position="282"/>
    </location>
</feature>
<gene>
    <name evidence="6" type="ORF">DH2020_005778</name>
</gene>
<dbReference type="PROSITE" id="PS50896">
    <property type="entry name" value="LISH"/>
    <property type="match status" value="1"/>
</dbReference>
<evidence type="ECO:0000256" key="3">
    <source>
        <dbReference type="PROSITE-ProRule" id="PRU00221"/>
    </source>
</evidence>
<dbReference type="InterPro" id="IPR001680">
    <property type="entry name" value="WD40_rpt"/>
</dbReference>
<protein>
    <recommendedName>
        <fullName evidence="5">CTLH domain-containing protein</fullName>
    </recommendedName>
</protein>
<evidence type="ECO:0000259" key="5">
    <source>
        <dbReference type="PROSITE" id="PS50897"/>
    </source>
</evidence>
<dbReference type="InterPro" id="IPR027728">
    <property type="entry name" value="Topless_fam"/>
</dbReference>
<dbReference type="Pfam" id="PF21889">
    <property type="entry name" value="TPR1-like_2nd"/>
    <property type="match status" value="1"/>
</dbReference>
<dbReference type="Pfam" id="PF00400">
    <property type="entry name" value="WD40"/>
    <property type="match status" value="2"/>
</dbReference>
<keyword evidence="2" id="KW-0677">Repeat</keyword>
<sequence>MLCICECKPGVVCLKVGGVTMSSLSRELVFLILQFLDEEKFKETVHKLEQESGFFFNMKYFEDQVQAGEWDEVERYLSGFTKVEDNRYSMKIFFEIRKQKYLEALDRQDRARAVEILVKDLRVFASFNEDLFKEITQLLTLDNFRQNEQLSKYGDTKSARNIMLIELKKLIEANPLFRDKLTLPAFKASRLRTLINQRYELSYMTLIWSGNPLVDSVDDVLINSITFTVSLNWQHQLCKNPRPNPDIKTLFTDHSCASSNGSRGPPPINSPLAGPIPKPGVFPPLGGHGPFQPVVSPPPSAIAGWMSSANPSIPHAAVAAAPPGLVQAPSSAAFLKHPRTPPGGPGMEYQTADSEHLMKRLRAGQPDEVSFSGSTHPPNISSPDDLPKTVVRSLSQGSNVMSMDFHPQQQTVLLVGTNVGDISIWEVGSEKGVAFSKHIVQIYTYNPAGELRQHLEIDAHIGGVNDIAFAHPNKQLCIVTCGDDKTIKIWDAVAGRRQYTFEGHEAPVYSVCPHYKENIQFIFSTAIDGKIKAWLYDSLGSRVDYDAPGLWCTTMAYSADGTSKEGESHLVEWNESEGAIKRTYSGFRKRSLGVVQFDTTRNRFLAAGDEFQIKFWDMDNTNMLTYTDGDGDFR</sequence>
<dbReference type="SMART" id="SM00667">
    <property type="entry name" value="LisH"/>
    <property type="match status" value="1"/>
</dbReference>
<reference evidence="6 7" key="1">
    <citation type="journal article" date="2021" name="Comput. Struct. Biotechnol. J.">
        <title>De novo genome assembly of the potent medicinal plant Rehmannia glutinosa using nanopore technology.</title>
        <authorList>
            <person name="Ma L."/>
            <person name="Dong C."/>
            <person name="Song C."/>
            <person name="Wang X."/>
            <person name="Zheng X."/>
            <person name="Niu Y."/>
            <person name="Chen S."/>
            <person name="Feng W."/>
        </authorList>
    </citation>
    <scope>NUCLEOTIDE SEQUENCE [LARGE SCALE GENOMIC DNA]</scope>
    <source>
        <strain evidence="6">DH-2019</strain>
    </source>
</reference>
<feature type="repeat" description="WD" evidence="3">
    <location>
        <begin position="457"/>
        <end position="500"/>
    </location>
</feature>
<dbReference type="InterPro" id="IPR006595">
    <property type="entry name" value="CTLH_C"/>
</dbReference>
<dbReference type="PROSITE" id="PS50082">
    <property type="entry name" value="WD_REPEATS_2"/>
    <property type="match status" value="1"/>
</dbReference>
<accession>A0ABR0XH16</accession>
<dbReference type="InterPro" id="IPR054532">
    <property type="entry name" value="TPL_SMU1_LisH-like"/>
</dbReference>
<keyword evidence="7" id="KW-1185">Reference proteome</keyword>
<dbReference type="InterPro" id="IPR054080">
    <property type="entry name" value="TPR1-like_2nd"/>
</dbReference>
<dbReference type="SUPFAM" id="SSF50978">
    <property type="entry name" value="WD40 repeat-like"/>
    <property type="match status" value="1"/>
</dbReference>
<organism evidence="6 7">
    <name type="scientific">Rehmannia glutinosa</name>
    <name type="common">Chinese foxglove</name>
    <dbReference type="NCBI Taxonomy" id="99300"/>
    <lineage>
        <taxon>Eukaryota</taxon>
        <taxon>Viridiplantae</taxon>
        <taxon>Streptophyta</taxon>
        <taxon>Embryophyta</taxon>
        <taxon>Tracheophyta</taxon>
        <taxon>Spermatophyta</taxon>
        <taxon>Magnoliopsida</taxon>
        <taxon>eudicotyledons</taxon>
        <taxon>Gunneridae</taxon>
        <taxon>Pentapetalae</taxon>
        <taxon>asterids</taxon>
        <taxon>lamiids</taxon>
        <taxon>Lamiales</taxon>
        <taxon>Orobanchaceae</taxon>
        <taxon>Rehmannieae</taxon>
        <taxon>Rehmannia</taxon>
    </lineage>
</organism>
<dbReference type="Pfam" id="PF17814">
    <property type="entry name" value="LisH_TPL"/>
    <property type="match status" value="1"/>
</dbReference>
<evidence type="ECO:0000313" key="7">
    <source>
        <dbReference type="Proteomes" id="UP001318860"/>
    </source>
</evidence>